<sequence>MVVGSAWVGTACAASLDASLLPRIQGATFEVVAAKPDKDPLTYEKPLPLELLDYQDRTDKYFSIGTAFAIGKNRYVTAGHVLMAGLDSLWGQPSLRDAKGNVYAIDKIEKFDLRRDLVVFSLVKDPAPEPLEINTSPVMNQEVYAVGNALGTGVVIRDGLYTSDTPEQEQGQWKWMRFSAAASPGNSGGPLLDKDGKVIGVVLMKSANENLNYALQMKEVLDAPEKNAVIDSRLSYRLDIFDTTLSNSFKGTFPLPQTLPDFFASYTKLFNAYVETQLKDILAKDADRVFPRGEGSDRLLYNEVWSNMLPRMIVRSNTGEWFLQSNTTKRQSLSNNGYLDVSMAQSKFVMHLRRPDNTPVANFYTDPVVLGDLLAKSGLFARTVGPEHVRITSLGKPISDTVHVDGWKRRWQVRTWTLPYDDTKIIVYCLPLPDGYAMSMVFASAGGAYDSAADLRAITDFMTVEYDGSLAQWAEFLKNTSLLPDAIKDVHLDVTYQKSLSLRTPRFNVAFTPDLLGIEPDSQLSMPLGMLPDHGKVIWGPVGLHYNPRRSESNYLVIYRNVKPPASLDESYASYWDKLINRRHPYESQAYAADGNTKIAAPKLAGDVGKDTVVYTAFFTMGGTQPQDKMKTQLDLLLKGLQVNEH</sequence>
<feature type="active site" description="Charge relay system" evidence="5">
    <location>
        <position position="80"/>
    </location>
</feature>
<dbReference type="PANTHER" id="PTHR43019:SF23">
    <property type="entry name" value="PROTEASE DO-LIKE 5, CHLOROPLASTIC"/>
    <property type="match status" value="1"/>
</dbReference>
<evidence type="ECO:0000313" key="8">
    <source>
        <dbReference type="Proteomes" id="UP000291822"/>
    </source>
</evidence>
<keyword evidence="3 6" id="KW-0378">Hydrolase</keyword>
<dbReference type="Gene3D" id="2.40.10.120">
    <property type="match status" value="1"/>
</dbReference>
<dbReference type="PANTHER" id="PTHR43019">
    <property type="entry name" value="SERINE ENDOPROTEASE DEGS"/>
    <property type="match status" value="1"/>
</dbReference>
<reference evidence="7 8" key="1">
    <citation type="submission" date="2019-02" db="EMBL/GenBank/DDBJ databases">
        <title>Dyella amyloliquefaciens sp. nov., isolated from forest soil.</title>
        <authorList>
            <person name="Gao Z.-H."/>
            <person name="Qiu L.-H."/>
        </authorList>
    </citation>
    <scope>NUCLEOTIDE SEQUENCE [LARGE SCALE GENOMIC DNA]</scope>
    <source>
        <strain evidence="7 8">KACC 12747</strain>
    </source>
</reference>
<evidence type="ECO:0000256" key="4">
    <source>
        <dbReference type="ARBA" id="ARBA00022825"/>
    </source>
</evidence>
<dbReference type="SUPFAM" id="SSF50494">
    <property type="entry name" value="Trypsin-like serine proteases"/>
    <property type="match status" value="1"/>
</dbReference>
<comment type="similarity">
    <text evidence="6">Belongs to the peptidase S1B family.</text>
</comment>
<dbReference type="InterPro" id="IPR008256">
    <property type="entry name" value="Peptidase_S1B"/>
</dbReference>
<accession>A0A4R0YRK5</accession>
<dbReference type="PRINTS" id="PR00839">
    <property type="entry name" value="V8PROTEASE"/>
</dbReference>
<dbReference type="Proteomes" id="UP000291822">
    <property type="component" value="Unassembled WGS sequence"/>
</dbReference>
<gene>
    <name evidence="7" type="ORF">EZM97_28160</name>
</gene>
<keyword evidence="8" id="KW-1185">Reference proteome</keyword>
<dbReference type="AlphaFoldDB" id="A0A4R0YRK5"/>
<keyword evidence="4 6" id="KW-0720">Serine protease</keyword>
<dbReference type="GO" id="GO:0006508">
    <property type="term" value="P:proteolysis"/>
    <property type="evidence" value="ECO:0007669"/>
    <property type="project" value="UniProtKB-KW"/>
</dbReference>
<keyword evidence="2 6" id="KW-0645">Protease</keyword>
<comment type="subcellular location">
    <subcellularLocation>
        <location evidence="1">Secreted</location>
    </subcellularLocation>
</comment>
<dbReference type="Pfam" id="PF13365">
    <property type="entry name" value="Trypsin_2"/>
    <property type="match status" value="1"/>
</dbReference>
<feature type="active site" description="Charge relay system" evidence="5">
    <location>
        <position position="187"/>
    </location>
</feature>
<evidence type="ECO:0000256" key="1">
    <source>
        <dbReference type="ARBA" id="ARBA00004613"/>
    </source>
</evidence>
<organism evidence="7 8">
    <name type="scientific">Dyella soli</name>
    <dbReference type="NCBI Taxonomy" id="522319"/>
    <lineage>
        <taxon>Bacteria</taxon>
        <taxon>Pseudomonadati</taxon>
        <taxon>Pseudomonadota</taxon>
        <taxon>Gammaproteobacteria</taxon>
        <taxon>Lysobacterales</taxon>
        <taxon>Rhodanobacteraceae</taxon>
        <taxon>Dyella</taxon>
    </lineage>
</organism>
<dbReference type="GO" id="GO:0008236">
    <property type="term" value="F:serine-type peptidase activity"/>
    <property type="evidence" value="ECO:0007669"/>
    <property type="project" value="UniProtKB-KW"/>
</dbReference>
<evidence type="ECO:0000313" key="7">
    <source>
        <dbReference type="EMBL" id="TCI08755.1"/>
    </source>
</evidence>
<dbReference type="GO" id="GO:0005576">
    <property type="term" value="C:extracellular region"/>
    <property type="evidence" value="ECO:0007669"/>
    <property type="project" value="UniProtKB-SubCell"/>
</dbReference>
<comment type="caution">
    <text evidence="7">The sequence shown here is derived from an EMBL/GenBank/DDBJ whole genome shotgun (WGS) entry which is preliminary data.</text>
</comment>
<evidence type="ECO:0000256" key="2">
    <source>
        <dbReference type="ARBA" id="ARBA00022670"/>
    </source>
</evidence>
<proteinExistence type="inferred from homology"/>
<evidence type="ECO:0000256" key="6">
    <source>
        <dbReference type="RuleBase" id="RU004296"/>
    </source>
</evidence>
<name>A0A4R0YRK5_9GAMM</name>
<protein>
    <recommendedName>
        <fullName evidence="6">Serine protease</fullName>
        <ecNumber evidence="6">3.4.21.-</ecNumber>
    </recommendedName>
</protein>
<evidence type="ECO:0000256" key="5">
    <source>
        <dbReference type="PIRSR" id="PIRSR608256-1"/>
    </source>
</evidence>
<dbReference type="InterPro" id="IPR009003">
    <property type="entry name" value="Peptidase_S1_PA"/>
</dbReference>
<dbReference type="EC" id="3.4.21.-" evidence="6"/>
<feature type="active site" description="Charge relay system" evidence="5">
    <location>
        <position position="116"/>
    </location>
</feature>
<evidence type="ECO:0000256" key="3">
    <source>
        <dbReference type="ARBA" id="ARBA00022801"/>
    </source>
</evidence>
<dbReference type="EMBL" id="SJTG01000004">
    <property type="protein sequence ID" value="TCI08755.1"/>
    <property type="molecule type" value="Genomic_DNA"/>
</dbReference>